<protein>
    <recommendedName>
        <fullName evidence="2">VOC domain-containing protein</fullName>
    </recommendedName>
</protein>
<evidence type="ECO:0000313" key="1">
    <source>
        <dbReference type="EMBL" id="GAI85989.1"/>
    </source>
</evidence>
<reference evidence="1" key="1">
    <citation type="journal article" date="2014" name="Front. Microbiol.">
        <title>High frequency of phylogenetically diverse reductive dehalogenase-homologous genes in deep subseafloor sedimentary metagenomes.</title>
        <authorList>
            <person name="Kawai M."/>
            <person name="Futagami T."/>
            <person name="Toyoda A."/>
            <person name="Takaki Y."/>
            <person name="Nishi S."/>
            <person name="Hori S."/>
            <person name="Arai W."/>
            <person name="Tsubouchi T."/>
            <person name="Morono Y."/>
            <person name="Uchiyama I."/>
            <person name="Ito T."/>
            <person name="Fujiyama A."/>
            <person name="Inagaki F."/>
            <person name="Takami H."/>
        </authorList>
    </citation>
    <scope>NUCLEOTIDE SEQUENCE</scope>
    <source>
        <strain evidence="1">Expedition CK06-06</strain>
    </source>
</reference>
<accession>X1U146</accession>
<dbReference type="SUPFAM" id="SSF54593">
    <property type="entry name" value="Glyoxalase/Bleomycin resistance protein/Dihydroxybiphenyl dioxygenase"/>
    <property type="match status" value="1"/>
</dbReference>
<dbReference type="InterPro" id="IPR029068">
    <property type="entry name" value="Glyas_Bleomycin-R_OHBP_Dase"/>
</dbReference>
<gene>
    <name evidence="1" type="ORF">S12H4_17577</name>
</gene>
<dbReference type="Gene3D" id="3.10.180.10">
    <property type="entry name" value="2,3-Dihydroxybiphenyl 1,2-Dioxygenase, domain 1"/>
    <property type="match status" value="1"/>
</dbReference>
<dbReference type="AlphaFoldDB" id="X1U146"/>
<comment type="caution">
    <text evidence="1">The sequence shown here is derived from an EMBL/GenBank/DDBJ whole genome shotgun (WGS) entry which is preliminary data.</text>
</comment>
<proteinExistence type="predicted"/>
<name>X1U146_9ZZZZ</name>
<organism evidence="1">
    <name type="scientific">marine sediment metagenome</name>
    <dbReference type="NCBI Taxonomy" id="412755"/>
    <lineage>
        <taxon>unclassified sequences</taxon>
        <taxon>metagenomes</taxon>
        <taxon>ecological metagenomes</taxon>
    </lineage>
</organism>
<feature type="non-terminal residue" evidence="1">
    <location>
        <position position="1"/>
    </location>
</feature>
<evidence type="ECO:0008006" key="2">
    <source>
        <dbReference type="Google" id="ProtNLM"/>
    </source>
</evidence>
<dbReference type="EMBL" id="BARW01008607">
    <property type="protein sequence ID" value="GAI85989.1"/>
    <property type="molecule type" value="Genomic_DNA"/>
</dbReference>
<sequence>EEKAHICVLVHNMDEAIAQLEAKGLEMEDVNENPTLKACYLKSTDPGGYHVHLLWNPSVT</sequence>